<feature type="region of interest" description="Disordered" evidence="1">
    <location>
        <begin position="1"/>
        <end position="137"/>
    </location>
</feature>
<keyword evidence="4" id="KW-1185">Reference proteome</keyword>
<evidence type="ECO:0000313" key="3">
    <source>
        <dbReference type="Proteomes" id="UP000095284"/>
    </source>
</evidence>
<dbReference type="EMBL" id="CAJFDI010000004">
    <property type="protein sequence ID" value="CAD5226748.1"/>
    <property type="molecule type" value="Genomic_DNA"/>
</dbReference>
<evidence type="ECO:0000313" key="2">
    <source>
        <dbReference type="EMBL" id="CAD5226748.1"/>
    </source>
</evidence>
<dbReference type="AlphaFoldDB" id="A0A1I7S3A5"/>
<dbReference type="OrthoDB" id="10612481at2759"/>
<evidence type="ECO:0000256" key="1">
    <source>
        <dbReference type="SAM" id="MobiDB-lite"/>
    </source>
</evidence>
<feature type="compositionally biased region" description="Polar residues" evidence="1">
    <location>
        <begin position="74"/>
        <end position="87"/>
    </location>
</feature>
<name>A0A1I7S3A5_BURXY</name>
<dbReference type="Proteomes" id="UP000095284">
    <property type="component" value="Unplaced"/>
</dbReference>
<dbReference type="Proteomes" id="UP000582659">
    <property type="component" value="Unassembled WGS sequence"/>
</dbReference>
<dbReference type="Proteomes" id="UP000659654">
    <property type="component" value="Unassembled WGS sequence"/>
</dbReference>
<accession>A0A1I7S3A5</accession>
<feature type="compositionally biased region" description="Low complexity" evidence="1">
    <location>
        <begin position="15"/>
        <end position="27"/>
    </location>
</feature>
<proteinExistence type="predicted"/>
<reference evidence="2" key="2">
    <citation type="submission" date="2020-09" db="EMBL/GenBank/DDBJ databases">
        <authorList>
            <person name="Kikuchi T."/>
        </authorList>
    </citation>
    <scope>NUCLEOTIDE SEQUENCE</scope>
    <source>
        <strain evidence="2">Ka4C1</strain>
    </source>
</reference>
<reference evidence="5" key="1">
    <citation type="submission" date="2016-11" db="UniProtKB">
        <authorList>
            <consortium name="WormBaseParasite"/>
        </authorList>
    </citation>
    <scope>IDENTIFICATION</scope>
</reference>
<evidence type="ECO:0000313" key="4">
    <source>
        <dbReference type="Proteomes" id="UP000659654"/>
    </source>
</evidence>
<feature type="compositionally biased region" description="Basic and acidic residues" evidence="1">
    <location>
        <begin position="92"/>
        <end position="105"/>
    </location>
</feature>
<feature type="compositionally biased region" description="Basic and acidic residues" evidence="1">
    <location>
        <begin position="123"/>
        <end position="137"/>
    </location>
</feature>
<dbReference type="WBParaSite" id="BXY_0748600.1">
    <property type="protein sequence ID" value="BXY_0748600.1"/>
    <property type="gene ID" value="BXY_0748600"/>
</dbReference>
<organism evidence="3 5">
    <name type="scientific">Bursaphelenchus xylophilus</name>
    <name type="common">Pinewood nematode worm</name>
    <name type="synonym">Aphelenchoides xylophilus</name>
    <dbReference type="NCBI Taxonomy" id="6326"/>
    <lineage>
        <taxon>Eukaryota</taxon>
        <taxon>Metazoa</taxon>
        <taxon>Ecdysozoa</taxon>
        <taxon>Nematoda</taxon>
        <taxon>Chromadorea</taxon>
        <taxon>Rhabditida</taxon>
        <taxon>Tylenchina</taxon>
        <taxon>Tylenchomorpha</taxon>
        <taxon>Aphelenchoidea</taxon>
        <taxon>Aphelenchoididae</taxon>
        <taxon>Bursaphelenchus</taxon>
    </lineage>
</organism>
<protein>
    <submittedName>
        <fullName evidence="2">(pine wood nematode) hypothetical protein</fullName>
    </submittedName>
</protein>
<sequence>MCLWKGKKQKSQTANPNQLPLQLGLNNSHPITRISDKSPDKKEKKLRTGNGHESKEKLRRLSREKPKLDAKETSGMNQVQEKQQSSVYLDKGNNEDDKDKLKDCDGEQFENGAVPQNPPSDDDTLKGVGHEMPKFET</sequence>
<gene>
    <name evidence="2" type="ORF">BXYJ_LOCUS9293</name>
</gene>
<feature type="compositionally biased region" description="Basic and acidic residues" evidence="1">
    <location>
        <begin position="50"/>
        <end position="72"/>
    </location>
</feature>
<evidence type="ECO:0000313" key="5">
    <source>
        <dbReference type="WBParaSite" id="BXY_0748600.1"/>
    </source>
</evidence>
<feature type="compositionally biased region" description="Basic residues" evidence="1">
    <location>
        <begin position="1"/>
        <end position="10"/>
    </location>
</feature>
<dbReference type="EMBL" id="CAJFCV020000004">
    <property type="protein sequence ID" value="CAG9116172.1"/>
    <property type="molecule type" value="Genomic_DNA"/>
</dbReference>
<feature type="compositionally biased region" description="Basic and acidic residues" evidence="1">
    <location>
        <begin position="34"/>
        <end position="43"/>
    </location>
</feature>